<dbReference type="Proteomes" id="UP000285610">
    <property type="component" value="Unassembled WGS sequence"/>
</dbReference>
<proteinExistence type="predicted"/>
<sequence length="97" mass="10862">MCFESVECGKRISALRAELGMSQTQAAEKLNISVQHYRAVESGRRGASIDLLMDISVAYHTSLDYLVMGKTHENDLNMMKEKLKTIIQCLQGIEKAL</sequence>
<evidence type="ECO:0000256" key="1">
    <source>
        <dbReference type="ARBA" id="ARBA00023125"/>
    </source>
</evidence>
<dbReference type="PROSITE" id="PS50943">
    <property type="entry name" value="HTH_CROC1"/>
    <property type="match status" value="1"/>
</dbReference>
<evidence type="ECO:0000313" key="4">
    <source>
        <dbReference type="Proteomes" id="UP000285610"/>
    </source>
</evidence>
<dbReference type="InterPro" id="IPR010982">
    <property type="entry name" value="Lambda_DNA-bd_dom_sf"/>
</dbReference>
<keyword evidence="1" id="KW-0238">DNA-binding</keyword>
<dbReference type="RefSeq" id="WP_118444067.1">
    <property type="nucleotide sequence ID" value="NZ_JBCPGC010000017.1"/>
</dbReference>
<evidence type="ECO:0000259" key="2">
    <source>
        <dbReference type="PROSITE" id="PS50943"/>
    </source>
</evidence>
<gene>
    <name evidence="3" type="ORF">DWZ50_00865</name>
</gene>
<dbReference type="EMBL" id="QRQE01000002">
    <property type="protein sequence ID" value="RHM81386.1"/>
    <property type="molecule type" value="Genomic_DNA"/>
</dbReference>
<dbReference type="PANTHER" id="PTHR46558">
    <property type="entry name" value="TRACRIPTIONAL REGULATORY PROTEIN-RELATED-RELATED"/>
    <property type="match status" value="1"/>
</dbReference>
<dbReference type="GO" id="GO:0003677">
    <property type="term" value="F:DNA binding"/>
    <property type="evidence" value="ECO:0007669"/>
    <property type="project" value="UniProtKB-KW"/>
</dbReference>
<dbReference type="SUPFAM" id="SSF47413">
    <property type="entry name" value="lambda repressor-like DNA-binding domains"/>
    <property type="match status" value="1"/>
</dbReference>
<feature type="domain" description="HTH cro/C1-type" evidence="2">
    <location>
        <begin position="12"/>
        <end position="66"/>
    </location>
</feature>
<dbReference type="PANTHER" id="PTHR46558:SF11">
    <property type="entry name" value="HTH-TYPE TRANSCRIPTIONAL REGULATOR XRE"/>
    <property type="match status" value="1"/>
</dbReference>
<dbReference type="Pfam" id="PF01381">
    <property type="entry name" value="HTH_3"/>
    <property type="match status" value="1"/>
</dbReference>
<name>A0A415SDM9_MEDGN</name>
<dbReference type="CDD" id="cd00093">
    <property type="entry name" value="HTH_XRE"/>
    <property type="match status" value="1"/>
</dbReference>
<reference evidence="3 4" key="1">
    <citation type="submission" date="2018-08" db="EMBL/GenBank/DDBJ databases">
        <title>A genome reference for cultivated species of the human gut microbiota.</title>
        <authorList>
            <person name="Zou Y."/>
            <person name="Xue W."/>
            <person name="Luo G."/>
        </authorList>
    </citation>
    <scope>NUCLEOTIDE SEQUENCE [LARGE SCALE GENOMIC DNA]</scope>
    <source>
        <strain evidence="3 4">AF33-12</strain>
    </source>
</reference>
<comment type="caution">
    <text evidence="3">The sequence shown here is derived from an EMBL/GenBank/DDBJ whole genome shotgun (WGS) entry which is preliminary data.</text>
</comment>
<dbReference type="AlphaFoldDB" id="A0A415SDM9"/>
<dbReference type="Gene3D" id="1.10.260.40">
    <property type="entry name" value="lambda repressor-like DNA-binding domains"/>
    <property type="match status" value="1"/>
</dbReference>
<organism evidence="3 4">
    <name type="scientific">Mediterraneibacter gnavus</name>
    <name type="common">Ruminococcus gnavus</name>
    <dbReference type="NCBI Taxonomy" id="33038"/>
    <lineage>
        <taxon>Bacteria</taxon>
        <taxon>Bacillati</taxon>
        <taxon>Bacillota</taxon>
        <taxon>Clostridia</taxon>
        <taxon>Lachnospirales</taxon>
        <taxon>Lachnospiraceae</taxon>
        <taxon>Mediterraneibacter</taxon>
    </lineage>
</organism>
<evidence type="ECO:0000313" key="3">
    <source>
        <dbReference type="EMBL" id="RHM81386.1"/>
    </source>
</evidence>
<dbReference type="SMART" id="SM00530">
    <property type="entry name" value="HTH_XRE"/>
    <property type="match status" value="1"/>
</dbReference>
<accession>A0A415SDM9</accession>
<dbReference type="InterPro" id="IPR001387">
    <property type="entry name" value="Cro/C1-type_HTH"/>
</dbReference>
<protein>
    <submittedName>
        <fullName evidence="3">XRE family transcriptional regulator</fullName>
    </submittedName>
</protein>